<dbReference type="GO" id="GO:0008270">
    <property type="term" value="F:zinc ion binding"/>
    <property type="evidence" value="ECO:0007669"/>
    <property type="project" value="UniProtKB-KW"/>
</dbReference>
<evidence type="ECO:0000256" key="1">
    <source>
        <dbReference type="ARBA" id="ARBA00022723"/>
    </source>
</evidence>
<organism evidence="6">
    <name type="scientific">Amphimedon queenslandica</name>
    <name type="common">Sponge</name>
    <dbReference type="NCBI Taxonomy" id="400682"/>
    <lineage>
        <taxon>Eukaryota</taxon>
        <taxon>Metazoa</taxon>
        <taxon>Porifera</taxon>
        <taxon>Demospongiae</taxon>
        <taxon>Heteroscleromorpha</taxon>
        <taxon>Haplosclerida</taxon>
        <taxon>Niphatidae</taxon>
        <taxon>Amphimedon</taxon>
    </lineage>
</organism>
<dbReference type="EnsemblMetazoa" id="Aqu2.1.13518_001">
    <property type="protein sequence ID" value="Aqu2.1.13518_001"/>
    <property type="gene ID" value="Aqu2.1.13518"/>
</dbReference>
<sequence length="31" mass="3514">VRKTCGDCKACTRQDCNECESCRDMRKYGGP</sequence>
<evidence type="ECO:0000256" key="4">
    <source>
        <dbReference type="PROSITE-ProRule" id="PRU00509"/>
    </source>
</evidence>
<evidence type="ECO:0000256" key="2">
    <source>
        <dbReference type="ARBA" id="ARBA00022771"/>
    </source>
</evidence>
<proteinExistence type="predicted"/>
<reference evidence="6" key="1">
    <citation type="submission" date="2017-05" db="UniProtKB">
        <authorList>
            <consortium name="EnsemblMetazoa"/>
        </authorList>
    </citation>
    <scope>IDENTIFICATION</scope>
</reference>
<dbReference type="Pfam" id="PF02008">
    <property type="entry name" value="zf-CXXC"/>
    <property type="match status" value="1"/>
</dbReference>
<name>A0A1X7TFS0_AMPQE</name>
<keyword evidence="1" id="KW-0479">Metal-binding</keyword>
<keyword evidence="2 4" id="KW-0863">Zinc-finger</keyword>
<evidence type="ECO:0000313" key="6">
    <source>
        <dbReference type="EnsemblMetazoa" id="Aqu2.1.13518_001"/>
    </source>
</evidence>
<keyword evidence="3" id="KW-0862">Zinc</keyword>
<dbReference type="AlphaFoldDB" id="A0A1X7TFS0"/>
<dbReference type="PROSITE" id="PS51058">
    <property type="entry name" value="ZF_CXXC"/>
    <property type="match status" value="1"/>
</dbReference>
<evidence type="ECO:0000259" key="5">
    <source>
        <dbReference type="PROSITE" id="PS51058"/>
    </source>
</evidence>
<accession>A0A1X7TFS0</accession>
<dbReference type="InterPro" id="IPR002857">
    <property type="entry name" value="Znf_CXXC"/>
</dbReference>
<dbReference type="InParanoid" id="A0A1X7TFS0"/>
<feature type="domain" description="CXXC-type" evidence="5">
    <location>
        <begin position="1"/>
        <end position="31"/>
    </location>
</feature>
<dbReference type="GO" id="GO:0003677">
    <property type="term" value="F:DNA binding"/>
    <property type="evidence" value="ECO:0007669"/>
    <property type="project" value="InterPro"/>
</dbReference>
<evidence type="ECO:0000256" key="3">
    <source>
        <dbReference type="ARBA" id="ARBA00022833"/>
    </source>
</evidence>
<protein>
    <recommendedName>
        <fullName evidence="5">CXXC-type domain-containing protein</fullName>
    </recommendedName>
</protein>